<feature type="transmembrane region" description="Helical" evidence="1">
    <location>
        <begin position="453"/>
        <end position="471"/>
    </location>
</feature>
<feature type="transmembrane region" description="Helical" evidence="1">
    <location>
        <begin position="873"/>
        <end position="894"/>
    </location>
</feature>
<dbReference type="Proteomes" id="UP001501752">
    <property type="component" value="Unassembled WGS sequence"/>
</dbReference>
<evidence type="ECO:0000313" key="2">
    <source>
        <dbReference type="EMBL" id="GAA4846986.1"/>
    </source>
</evidence>
<name>A0ABP9DQ34_9ACTN</name>
<evidence type="ECO:0000256" key="1">
    <source>
        <dbReference type="SAM" id="Phobius"/>
    </source>
</evidence>
<proteinExistence type="predicted"/>
<dbReference type="InterPro" id="IPR050250">
    <property type="entry name" value="Macrolide_Exporter_MacB"/>
</dbReference>
<gene>
    <name evidence="2" type="ORF">GCM10023235_24670</name>
</gene>
<feature type="transmembrane region" description="Helical" evidence="1">
    <location>
        <begin position="483"/>
        <end position="503"/>
    </location>
</feature>
<feature type="transmembrane region" description="Helical" evidence="1">
    <location>
        <begin position="822"/>
        <end position="853"/>
    </location>
</feature>
<feature type="transmembrane region" description="Helical" evidence="1">
    <location>
        <begin position="21"/>
        <end position="45"/>
    </location>
</feature>
<feature type="transmembrane region" description="Helical" evidence="1">
    <location>
        <begin position="383"/>
        <end position="409"/>
    </location>
</feature>
<keyword evidence="1" id="KW-1133">Transmembrane helix</keyword>
<reference evidence="3" key="1">
    <citation type="journal article" date="2019" name="Int. J. Syst. Evol. Microbiol.">
        <title>The Global Catalogue of Microorganisms (GCM) 10K type strain sequencing project: providing services to taxonomists for standard genome sequencing and annotation.</title>
        <authorList>
            <consortium name="The Broad Institute Genomics Platform"/>
            <consortium name="The Broad Institute Genome Sequencing Center for Infectious Disease"/>
            <person name="Wu L."/>
            <person name="Ma J."/>
        </authorList>
    </citation>
    <scope>NUCLEOTIDE SEQUENCE [LARGE SCALE GENOMIC DNA]</scope>
    <source>
        <strain evidence="3">JCM 13006</strain>
    </source>
</reference>
<comment type="caution">
    <text evidence="2">The sequence shown here is derived from an EMBL/GenBank/DDBJ whole genome shotgun (WGS) entry which is preliminary data.</text>
</comment>
<keyword evidence="3" id="KW-1185">Reference proteome</keyword>
<evidence type="ECO:0000313" key="3">
    <source>
        <dbReference type="Proteomes" id="UP001501752"/>
    </source>
</evidence>
<dbReference type="RefSeq" id="WP_345696855.1">
    <property type="nucleotide sequence ID" value="NZ_BAABIS010000001.1"/>
</dbReference>
<accession>A0ABP9DQ34</accession>
<sequence>MSGLDRPGAAPVRVPWVRTRLGAAPYAAVLGTVLVLVAAFLAAALPRALDRAADGALRDLVRGSGPTGNALLAASVQTREVSGDRAADLDRIAAVLAKEVHAPLRLAAAGEVYGSRARTPRALLDPELPRPGTLPPKLGLAHLHDVAGHARLTAGRWPGGGQDGLRFEIAVSQATADTLKIRVGQVLDAGAAPGGDVRAVARDERFTAEVVGTFVPDDPEGAFWAGVQCTTGPCLESVEVAPGESVPYWLTGAVTGTGGLPSLGAWGDAAEDFFQVPIDEAVFRADRLPEVRRALASLISGPQAAALPNSTLRQDLRLSSSLPGTIATAERRQAAAAPLTVLGPVGAAGVALTVLLLAAALATDRRAAELRLLRARGASTRGLLRRLLGESAVTALPAALLGTALALLLLPTPRWGGAVLAGTAVALVGLLALPLGALRALRPGGSAGRRRAVVEFAVVLAAAGAVAAVRRRGVAPAEGGVDLLLVAAPLLLALAGALLLARLHPVLIGGAARAAARRPGAIGFLGLARAARGTGRRPSVLPVFALLLAVTTAGFGATVLAAVDHGRLRAARAEVGADARVAAAPGLALPDGFVEAAGRLPGVRSAQGVWLDLDGSTATADRSLAGSLTVVIADPAAYAALAEQLGVGAFDPALLSGPVAADAPVPALVSPALAERLDEEPRALHLGSREVLIRPVGQVGATPAAPRARDLVVLPAGPVHDRLPGTARANLWLAGGDPDPAALRALLGDTSDPKRVRTSAETVRRLAADPLGRAAGAVFRAAVAAAAGFAVLAVLISLVRSGPERAALLARLRTMGLRPREGLALILTEALPSALLAALAGALFAVLAVLLLGPAVDLSAVVGAVVPGGLTPAAVPVLTQAGLLAAVAAVTVLAEAAISGRRQITTELRAGDDR</sequence>
<dbReference type="PANTHER" id="PTHR30572">
    <property type="entry name" value="MEMBRANE COMPONENT OF TRANSPORTER-RELATED"/>
    <property type="match status" value="1"/>
</dbReference>
<keyword evidence="1" id="KW-0812">Transmembrane</keyword>
<protein>
    <submittedName>
        <fullName evidence="2">FtsX-like permease family protein</fullName>
    </submittedName>
</protein>
<organism evidence="2 3">
    <name type="scientific">Kitasatospora terrestris</name>
    <dbReference type="NCBI Taxonomy" id="258051"/>
    <lineage>
        <taxon>Bacteria</taxon>
        <taxon>Bacillati</taxon>
        <taxon>Actinomycetota</taxon>
        <taxon>Actinomycetes</taxon>
        <taxon>Kitasatosporales</taxon>
        <taxon>Streptomycetaceae</taxon>
        <taxon>Kitasatospora</taxon>
    </lineage>
</organism>
<dbReference type="PANTHER" id="PTHR30572:SF15">
    <property type="entry name" value="ABC TRANSPORTER PERMEASE"/>
    <property type="match status" value="1"/>
</dbReference>
<feature type="transmembrane region" description="Helical" evidence="1">
    <location>
        <begin position="539"/>
        <end position="563"/>
    </location>
</feature>
<keyword evidence="1" id="KW-0472">Membrane</keyword>
<feature type="transmembrane region" description="Helical" evidence="1">
    <location>
        <begin position="415"/>
        <end position="441"/>
    </location>
</feature>
<dbReference type="EMBL" id="BAABIS010000001">
    <property type="protein sequence ID" value="GAA4846986.1"/>
    <property type="molecule type" value="Genomic_DNA"/>
</dbReference>
<feature type="transmembrane region" description="Helical" evidence="1">
    <location>
        <begin position="777"/>
        <end position="801"/>
    </location>
</feature>
<feature type="transmembrane region" description="Helical" evidence="1">
    <location>
        <begin position="341"/>
        <end position="362"/>
    </location>
</feature>